<dbReference type="SUPFAM" id="SSF82679">
    <property type="entry name" value="N-utilization substance G protein NusG, N-terminal domain"/>
    <property type="match status" value="1"/>
</dbReference>
<dbReference type="GO" id="GO:0006354">
    <property type="term" value="P:DNA-templated transcription elongation"/>
    <property type="evidence" value="ECO:0007669"/>
    <property type="project" value="InterPro"/>
</dbReference>
<dbReference type="CDD" id="cd09895">
    <property type="entry name" value="NGN_SP_UpxY"/>
    <property type="match status" value="1"/>
</dbReference>
<dbReference type="Pfam" id="PF02357">
    <property type="entry name" value="NusG"/>
    <property type="match status" value="1"/>
</dbReference>
<dbReference type="AlphaFoldDB" id="J9CVK8"/>
<evidence type="ECO:0000259" key="2">
    <source>
        <dbReference type="Pfam" id="PF02357"/>
    </source>
</evidence>
<name>J9CVK8_9ZZZZ</name>
<evidence type="ECO:0000256" key="1">
    <source>
        <dbReference type="ARBA" id="ARBA00023163"/>
    </source>
</evidence>
<gene>
    <name evidence="3" type="ORF">EVA_07637</name>
</gene>
<evidence type="ECO:0000313" key="3">
    <source>
        <dbReference type="EMBL" id="EJX04256.1"/>
    </source>
</evidence>
<dbReference type="NCBIfam" id="NF033644">
    <property type="entry name" value="antiterm_UpxY"/>
    <property type="match status" value="1"/>
</dbReference>
<feature type="domain" description="NusG-like N-terminal" evidence="2">
    <location>
        <begin position="25"/>
        <end position="122"/>
    </location>
</feature>
<dbReference type="InterPro" id="IPR006645">
    <property type="entry name" value="NGN-like_dom"/>
</dbReference>
<organism evidence="3">
    <name type="scientific">gut metagenome</name>
    <dbReference type="NCBI Taxonomy" id="749906"/>
    <lineage>
        <taxon>unclassified sequences</taxon>
        <taxon>metagenomes</taxon>
        <taxon>organismal metagenomes</taxon>
    </lineage>
</organism>
<accession>J9CVK8</accession>
<proteinExistence type="predicted"/>
<reference evidence="3" key="1">
    <citation type="journal article" date="2012" name="PLoS ONE">
        <title>Gene sets for utilization of primary and secondary nutrition supplies in the distal gut of endangered iberian lynx.</title>
        <authorList>
            <person name="Alcaide M."/>
            <person name="Messina E."/>
            <person name="Richter M."/>
            <person name="Bargiela R."/>
            <person name="Peplies J."/>
            <person name="Huws S.A."/>
            <person name="Newbold C.J."/>
            <person name="Golyshin P.N."/>
            <person name="Simon M.A."/>
            <person name="Lopez G."/>
            <person name="Yakimov M.M."/>
            <person name="Ferrer M."/>
        </authorList>
    </citation>
    <scope>NUCLEOTIDE SEQUENCE</scope>
</reference>
<sequence length="197" mass="22693">MCEQRVSNSEEASLSSSIEETEPLHWFVLRDLKRSNAKEPAYLFLQKAGYEVFTPLRWVLSRVKGKKVRKLQPFMQDLLFVHSTKGALNVVVERVPTLQYRFVRGAGYCVPMTVREEEMTNFILASRQSECPQYFQIDEISSQMIGRKVRIIGGPLNQCEGFLMSLRGSRVKHMIVQIESLLAVKVEVCPEFIQFIT</sequence>
<keyword evidence="1" id="KW-0804">Transcription</keyword>
<dbReference type="Gene3D" id="3.30.70.940">
    <property type="entry name" value="NusG, N-terminal domain"/>
    <property type="match status" value="1"/>
</dbReference>
<dbReference type="EMBL" id="AMCI01001876">
    <property type="protein sequence ID" value="EJX04256.1"/>
    <property type="molecule type" value="Genomic_DNA"/>
</dbReference>
<dbReference type="InterPro" id="IPR036735">
    <property type="entry name" value="NGN_dom_sf"/>
</dbReference>
<comment type="caution">
    <text evidence="3">The sequence shown here is derived from an EMBL/GenBank/DDBJ whole genome shotgun (WGS) entry which is preliminary data.</text>
</comment>
<protein>
    <recommendedName>
        <fullName evidence="2">NusG-like N-terminal domain-containing protein</fullName>
    </recommendedName>
</protein>